<keyword evidence="2" id="KW-1185">Reference proteome</keyword>
<accession>A0ACB7ZS57</accession>
<proteinExistence type="predicted"/>
<dbReference type="EMBL" id="MU268836">
    <property type="protein sequence ID" value="KAH7903653.1"/>
    <property type="molecule type" value="Genomic_DNA"/>
</dbReference>
<protein>
    <submittedName>
        <fullName evidence="1">Uncharacterized protein</fullName>
    </submittedName>
</protein>
<evidence type="ECO:0000313" key="1">
    <source>
        <dbReference type="EMBL" id="KAH7903653.1"/>
    </source>
</evidence>
<evidence type="ECO:0000313" key="2">
    <source>
        <dbReference type="Proteomes" id="UP000790377"/>
    </source>
</evidence>
<reference evidence="1" key="1">
    <citation type="journal article" date="2021" name="New Phytol.">
        <title>Evolutionary innovations through gain and loss of genes in the ectomycorrhizal Boletales.</title>
        <authorList>
            <person name="Wu G."/>
            <person name="Miyauchi S."/>
            <person name="Morin E."/>
            <person name="Kuo A."/>
            <person name="Drula E."/>
            <person name="Varga T."/>
            <person name="Kohler A."/>
            <person name="Feng B."/>
            <person name="Cao Y."/>
            <person name="Lipzen A."/>
            <person name="Daum C."/>
            <person name="Hundley H."/>
            <person name="Pangilinan J."/>
            <person name="Johnson J."/>
            <person name="Barry K."/>
            <person name="LaButti K."/>
            <person name="Ng V."/>
            <person name="Ahrendt S."/>
            <person name="Min B."/>
            <person name="Choi I.G."/>
            <person name="Park H."/>
            <person name="Plett J.M."/>
            <person name="Magnuson J."/>
            <person name="Spatafora J.W."/>
            <person name="Nagy L.G."/>
            <person name="Henrissat B."/>
            <person name="Grigoriev I.V."/>
            <person name="Yang Z.L."/>
            <person name="Xu J."/>
            <person name="Martin F.M."/>
        </authorList>
    </citation>
    <scope>NUCLEOTIDE SEQUENCE</scope>
    <source>
        <strain evidence="1">ATCC 28755</strain>
    </source>
</reference>
<comment type="caution">
    <text evidence="1">The sequence shown here is derived from an EMBL/GenBank/DDBJ whole genome shotgun (WGS) entry which is preliminary data.</text>
</comment>
<gene>
    <name evidence="1" type="ORF">BJ138DRAFT_105506</name>
</gene>
<name>A0ACB7ZS57_9AGAM</name>
<sequence length="173" mass="19005">MRGVSAWVGWFVFCPHLLVFIFHLPVSFPLARVIPTCPCHSHCSPSIFTASPSIFTASPSILSLFLSWFIGEGFCIFLLHEAGSKELCIFTYIWFNHCNTLYPESATLHHLSSLKLHHLSSLKLHCVARAPAGKQTLDSGPNFHASRADLPGQTTPVPEFELTGTGTATVRVA</sequence>
<organism evidence="1 2">
    <name type="scientific">Hygrophoropsis aurantiaca</name>
    <dbReference type="NCBI Taxonomy" id="72124"/>
    <lineage>
        <taxon>Eukaryota</taxon>
        <taxon>Fungi</taxon>
        <taxon>Dikarya</taxon>
        <taxon>Basidiomycota</taxon>
        <taxon>Agaricomycotina</taxon>
        <taxon>Agaricomycetes</taxon>
        <taxon>Agaricomycetidae</taxon>
        <taxon>Boletales</taxon>
        <taxon>Coniophorineae</taxon>
        <taxon>Hygrophoropsidaceae</taxon>
        <taxon>Hygrophoropsis</taxon>
    </lineage>
</organism>
<dbReference type="Proteomes" id="UP000790377">
    <property type="component" value="Unassembled WGS sequence"/>
</dbReference>